<dbReference type="EMBL" id="GBRH01210342">
    <property type="protein sequence ID" value="JAD87553.1"/>
    <property type="molecule type" value="Transcribed_RNA"/>
</dbReference>
<proteinExistence type="predicted"/>
<accession>A0A0A9DLK7</accession>
<evidence type="ECO:0000313" key="1">
    <source>
        <dbReference type="EMBL" id="JAD87553.1"/>
    </source>
</evidence>
<sequence length="8" mass="1058">MHKAFDYF</sequence>
<reference evidence="1" key="1">
    <citation type="submission" date="2014-09" db="EMBL/GenBank/DDBJ databases">
        <authorList>
            <person name="Magalhaes I.L.F."/>
            <person name="Oliveira U."/>
            <person name="Santos F.R."/>
            <person name="Vidigal T.H.D.A."/>
            <person name="Brescovit A.D."/>
            <person name="Santos A.J."/>
        </authorList>
    </citation>
    <scope>NUCLEOTIDE SEQUENCE</scope>
    <source>
        <tissue evidence="1">Shoot tissue taken approximately 20 cm above the soil surface</tissue>
    </source>
</reference>
<reference evidence="1" key="2">
    <citation type="journal article" date="2015" name="Data Brief">
        <title>Shoot transcriptome of the giant reed, Arundo donax.</title>
        <authorList>
            <person name="Barrero R.A."/>
            <person name="Guerrero F.D."/>
            <person name="Moolhuijzen P."/>
            <person name="Goolsby J.A."/>
            <person name="Tidwell J."/>
            <person name="Bellgard S.E."/>
            <person name="Bellgard M.I."/>
        </authorList>
    </citation>
    <scope>NUCLEOTIDE SEQUENCE</scope>
    <source>
        <tissue evidence="1">Shoot tissue taken approximately 20 cm above the soil surface</tissue>
    </source>
</reference>
<organism evidence="1">
    <name type="scientific">Arundo donax</name>
    <name type="common">Giant reed</name>
    <name type="synonym">Donax arundinaceus</name>
    <dbReference type="NCBI Taxonomy" id="35708"/>
    <lineage>
        <taxon>Eukaryota</taxon>
        <taxon>Viridiplantae</taxon>
        <taxon>Streptophyta</taxon>
        <taxon>Embryophyta</taxon>
        <taxon>Tracheophyta</taxon>
        <taxon>Spermatophyta</taxon>
        <taxon>Magnoliopsida</taxon>
        <taxon>Liliopsida</taxon>
        <taxon>Poales</taxon>
        <taxon>Poaceae</taxon>
        <taxon>PACMAD clade</taxon>
        <taxon>Arundinoideae</taxon>
        <taxon>Arundineae</taxon>
        <taxon>Arundo</taxon>
    </lineage>
</organism>
<protein>
    <submittedName>
        <fullName evidence="1">Uncharacterized protein</fullName>
    </submittedName>
</protein>
<name>A0A0A9DLK7_ARUDO</name>